<keyword evidence="7" id="KW-0234">DNA repair</keyword>
<dbReference type="Pfam" id="PF23235">
    <property type="entry name" value="WHD_3rd_Lhr"/>
    <property type="match status" value="1"/>
</dbReference>
<dbReference type="Pfam" id="PF23234">
    <property type="entry name" value="WHD_4th_Lhr"/>
    <property type="match status" value="1"/>
</dbReference>
<dbReference type="Pfam" id="PF08494">
    <property type="entry name" value="DEAD_assoc"/>
    <property type="match status" value="1"/>
</dbReference>
<dbReference type="InterPro" id="IPR027417">
    <property type="entry name" value="P-loop_NTPase"/>
</dbReference>
<evidence type="ECO:0000256" key="8">
    <source>
        <dbReference type="ARBA" id="ARBA00023235"/>
    </source>
</evidence>
<protein>
    <submittedName>
        <fullName evidence="12">DEAD/DEAH box helicase</fullName>
    </submittedName>
</protein>
<dbReference type="InterPro" id="IPR052511">
    <property type="entry name" value="ATP-dep_Helicase"/>
</dbReference>
<feature type="compositionally biased region" description="Basic and acidic residues" evidence="9">
    <location>
        <begin position="290"/>
        <end position="310"/>
    </location>
</feature>
<evidence type="ECO:0000256" key="4">
    <source>
        <dbReference type="ARBA" id="ARBA00022806"/>
    </source>
</evidence>
<dbReference type="Pfam" id="PF00270">
    <property type="entry name" value="DEAD"/>
    <property type="match status" value="1"/>
</dbReference>
<dbReference type="Pfam" id="PF23236">
    <property type="entry name" value="WHD_2nd_Lhr"/>
    <property type="match status" value="1"/>
</dbReference>
<dbReference type="PROSITE" id="PS51194">
    <property type="entry name" value="HELICASE_CTER"/>
    <property type="match status" value="1"/>
</dbReference>
<evidence type="ECO:0000313" key="12">
    <source>
        <dbReference type="EMBL" id="MDC0717257.1"/>
    </source>
</evidence>
<evidence type="ECO:0000256" key="7">
    <source>
        <dbReference type="ARBA" id="ARBA00023204"/>
    </source>
</evidence>
<feature type="region of interest" description="Disordered" evidence="9">
    <location>
        <begin position="1300"/>
        <end position="1319"/>
    </location>
</feature>
<dbReference type="Pfam" id="PF00271">
    <property type="entry name" value="Helicase_C"/>
    <property type="match status" value="1"/>
</dbReference>
<reference evidence="12 13" key="1">
    <citation type="submission" date="2022-11" db="EMBL/GenBank/DDBJ databases">
        <title>Minimal conservation of predation-associated metabolite biosynthetic gene clusters underscores biosynthetic potential of Myxococcota including descriptions for ten novel species: Archangium lansinium sp. nov., Myxococcus landrumus sp. nov., Nannocystis bai.</title>
        <authorList>
            <person name="Ahearne A."/>
            <person name="Stevens C."/>
            <person name="Dowd S."/>
        </authorList>
    </citation>
    <scope>NUCLEOTIDE SEQUENCE [LARGE SCALE GENOMIC DNA]</scope>
    <source>
        <strain evidence="12 13">BB15-2</strain>
    </source>
</reference>
<dbReference type="SUPFAM" id="SSF52540">
    <property type="entry name" value="P-loop containing nucleoside triphosphate hydrolases"/>
    <property type="match status" value="1"/>
</dbReference>
<dbReference type="PANTHER" id="PTHR47962">
    <property type="entry name" value="ATP-DEPENDENT HELICASE LHR-RELATED-RELATED"/>
    <property type="match status" value="1"/>
</dbReference>
<dbReference type="InterPro" id="IPR001650">
    <property type="entry name" value="Helicase_C-like"/>
</dbReference>
<keyword evidence="1" id="KW-0547">Nucleotide-binding</keyword>
<dbReference type="InterPro" id="IPR045628">
    <property type="entry name" value="Lhr_WH_dom"/>
</dbReference>
<feature type="domain" description="Helicase ATP-binding" evidence="10">
    <location>
        <begin position="33"/>
        <end position="231"/>
    </location>
</feature>
<feature type="compositionally biased region" description="Low complexity" evidence="9">
    <location>
        <begin position="264"/>
        <end position="280"/>
    </location>
</feature>
<evidence type="ECO:0000259" key="11">
    <source>
        <dbReference type="PROSITE" id="PS51194"/>
    </source>
</evidence>
<evidence type="ECO:0000256" key="9">
    <source>
        <dbReference type="SAM" id="MobiDB-lite"/>
    </source>
</evidence>
<feature type="region of interest" description="Disordered" evidence="9">
    <location>
        <begin position="264"/>
        <end position="333"/>
    </location>
</feature>
<dbReference type="SMART" id="SM00490">
    <property type="entry name" value="HELICc"/>
    <property type="match status" value="1"/>
</dbReference>
<dbReference type="InterPro" id="IPR055369">
    <property type="entry name" value="WH2_Lhr"/>
</dbReference>
<dbReference type="EMBL" id="JAQNDL010000001">
    <property type="protein sequence ID" value="MDC0717257.1"/>
    <property type="molecule type" value="Genomic_DNA"/>
</dbReference>
<feature type="compositionally biased region" description="Basic residues" evidence="9">
    <location>
        <begin position="311"/>
        <end position="326"/>
    </location>
</feature>
<keyword evidence="4 12" id="KW-0347">Helicase</keyword>
<dbReference type="PANTHER" id="PTHR47962:SF5">
    <property type="entry name" value="ATP-DEPENDENT HELICASE LHR-RELATED"/>
    <property type="match status" value="1"/>
</dbReference>
<dbReference type="InterPro" id="IPR014001">
    <property type="entry name" value="Helicase_ATP-bd"/>
</dbReference>
<evidence type="ECO:0000256" key="2">
    <source>
        <dbReference type="ARBA" id="ARBA00022763"/>
    </source>
</evidence>
<sequence length="1558" mass="166516">MSPKDPLSLFHPPTRRWFADAFGAPTSAQAAAWPEIAAGRSTLLLAPTGSGKTLAAFLAAIDRLMFAPEPPPERRCRVIYVSPLKALAADVERNLQRPLVGIAEVAAATGAAFHRPTIGVRSGDTTQAERGQLRRTPPDIYITTPESLYLLLTSNARDGLHAVEAVIVDEIHAVAATKRGAHLFLTLERLDALRRRHDPAAPPLQRIGLSATQRPLEEVARLLGGGTVDAAGEWQPRPVTIAAPPGKKAWALTIEVPVEAEAGAAGPAGEQGHGAAAGETGSKGHAPKGMLKETAPEGHVREGMSEETSPRKRGRAAAARPGKRRPAGGGLAGAGKSIWPSIVPRLVERIRAHRSTMIFCNNRRLAERLAAAINDHAKEEIALAHHGAVARDRRQILEARLKAGELPAIVATSSLELGIDVGAVELVIQIESPPSVSAGIQRIGRAGHQVGAVSRGVLVPKFRGDLLACAAAAPRIVAGEVEPIAYPRSPLDVLAQQVVASVAMDATTVEALHAEVRGAAPFADLSRETFEGVLDMLSGRYPSDEFAELKPRITWDRDSGGLTARAGSRTLAVVSGGTIPDRGLYGVFLRGEPGATARRVGELDEEMVFESRVGDVFLLGASSWRIEEITPDRVIVSPAPGQPGKMPFWRGDAVGRPAEFGRAIGRLTRELAAATPAAARRKLTREHFLDDRATEDLLDYVQAQTAATGEVPSDEAIVVERWRDDVGDWRVCVLSPFGARVHAPWATAALARMREASGEQVEGLWADDGLVFRFPDAEAAPDMSALLLAPEVIEDLVVQQLGQTAVFAARFRENAARALLLPRRFPGRRAPLWAQRKRAADLLSVAGRFGSFPIVLETFRECLREVFDLPALRELLRQVQSRELRVVMVDSERPSPFAGSLLFGYVGNFMYEGDAPLAERRAQALAIDTGQLRALLGESSLRELLDAEAIAEVEAGLQRLTRPATSADGLHDLLIALGELSRAEVVDRCAPPESAGAWLGELVAARRVFVAEKLADGTGRFAAVEDAARLEGALGVALPATVPKALRTPVADPLGDLVRRFARTHGPFTAAAVASRLGLGTGLIEHVLKNMAAEGRAIAGEFTPGGTGAEWCDPEVLRQIKRRSLARLRKAVEPAPQAAYARFLTRWQHLQPRLRGREALLQVVGQLQGTPLLASALETEVLPARLVDYRVGDLDGLCAAGEVGWLGLAPVGSGDGRIALYLADQLDMLRRPGTAVEGELPAKIRAVLSERGALFFSDLAPLVGGFEPDLLQALWDMVWAGELSNDTLVALRKLVFGSASDRRRGAPPPSPFRARRLGPPGSEGRWSLIWPPRHVLSDMSEGSAGVSALETRRRHALAQSLLERHGIVTREAVQAEEIAGGFSAVYEVLKAMEEAGKVRRGYFVDGLGAAQFAVPGAEDRLRALRDPPAEPEAIVLASTDPANPYGAALAWPEHPGARVARAAGTSVVLVDGLLAAHVGRDARSVVLFTPAEEPERSRVAEAAARALTGLLSPSRRTLLIGQVDGTPAQESPWLPLFERAGFAATSQGLFARFAGEQL</sequence>
<keyword evidence="2" id="KW-0227">DNA damage</keyword>
<keyword evidence="13" id="KW-1185">Reference proteome</keyword>
<dbReference type="Gene3D" id="3.40.50.300">
    <property type="entry name" value="P-loop containing nucleotide triphosphate hydrolases"/>
    <property type="match status" value="2"/>
</dbReference>
<dbReference type="SMART" id="SM00487">
    <property type="entry name" value="DEXDc"/>
    <property type="match status" value="1"/>
</dbReference>
<evidence type="ECO:0000313" key="13">
    <source>
        <dbReference type="Proteomes" id="UP001221686"/>
    </source>
</evidence>
<dbReference type="Proteomes" id="UP001221686">
    <property type="component" value="Unassembled WGS sequence"/>
</dbReference>
<comment type="caution">
    <text evidence="12">The sequence shown here is derived from an EMBL/GenBank/DDBJ whole genome shotgun (WGS) entry which is preliminary data.</text>
</comment>
<keyword evidence="8" id="KW-0413">Isomerase</keyword>
<dbReference type="Pfam" id="PF19306">
    <property type="entry name" value="WHD_Lhr"/>
    <property type="match status" value="1"/>
</dbReference>
<evidence type="ECO:0000256" key="1">
    <source>
        <dbReference type="ARBA" id="ARBA00022741"/>
    </source>
</evidence>
<evidence type="ECO:0000256" key="5">
    <source>
        <dbReference type="ARBA" id="ARBA00022840"/>
    </source>
</evidence>
<evidence type="ECO:0000259" key="10">
    <source>
        <dbReference type="PROSITE" id="PS51192"/>
    </source>
</evidence>
<organism evidence="12 13">
    <name type="scientific">Nannocystis bainbridge</name>
    <dbReference type="NCBI Taxonomy" id="2995303"/>
    <lineage>
        <taxon>Bacteria</taxon>
        <taxon>Pseudomonadati</taxon>
        <taxon>Myxococcota</taxon>
        <taxon>Polyangia</taxon>
        <taxon>Nannocystales</taxon>
        <taxon>Nannocystaceae</taxon>
        <taxon>Nannocystis</taxon>
    </lineage>
</organism>
<name>A0ABT5DXT2_9BACT</name>
<dbReference type="RefSeq" id="WP_272085743.1">
    <property type="nucleotide sequence ID" value="NZ_JAQNDL010000001.1"/>
</dbReference>
<dbReference type="InterPro" id="IPR055367">
    <property type="entry name" value="WH4_Lhr"/>
</dbReference>
<accession>A0ABT5DXT2</accession>
<gene>
    <name evidence="12" type="ORF">POL25_10165</name>
</gene>
<dbReference type="InterPro" id="IPR013701">
    <property type="entry name" value="Lhr-like_DEAD/DEAH_assoc"/>
</dbReference>
<evidence type="ECO:0000256" key="6">
    <source>
        <dbReference type="ARBA" id="ARBA00023125"/>
    </source>
</evidence>
<dbReference type="InterPro" id="IPR055368">
    <property type="entry name" value="WH3_Lhr"/>
</dbReference>
<proteinExistence type="predicted"/>
<dbReference type="GO" id="GO:0004386">
    <property type="term" value="F:helicase activity"/>
    <property type="evidence" value="ECO:0007669"/>
    <property type="project" value="UniProtKB-KW"/>
</dbReference>
<dbReference type="InterPro" id="IPR011545">
    <property type="entry name" value="DEAD/DEAH_box_helicase_dom"/>
</dbReference>
<evidence type="ECO:0000256" key="3">
    <source>
        <dbReference type="ARBA" id="ARBA00022801"/>
    </source>
</evidence>
<keyword evidence="6" id="KW-0238">DNA-binding</keyword>
<feature type="domain" description="Helicase C-terminal" evidence="11">
    <location>
        <begin position="342"/>
        <end position="497"/>
    </location>
</feature>
<keyword evidence="3" id="KW-0378">Hydrolase</keyword>
<dbReference type="PROSITE" id="PS51192">
    <property type="entry name" value="HELICASE_ATP_BIND_1"/>
    <property type="match status" value="1"/>
</dbReference>
<keyword evidence="5" id="KW-0067">ATP-binding</keyword>